<dbReference type="EMBL" id="JACTNZ010000009">
    <property type="protein sequence ID" value="KAG5531643.1"/>
    <property type="molecule type" value="Genomic_DNA"/>
</dbReference>
<evidence type="ECO:0000256" key="1">
    <source>
        <dbReference type="SAM" id="MobiDB-lite"/>
    </source>
</evidence>
<feature type="compositionally biased region" description="Polar residues" evidence="1">
    <location>
        <begin position="105"/>
        <end position="134"/>
    </location>
</feature>
<accession>A0AAV6IVQ8</accession>
<dbReference type="AlphaFoldDB" id="A0AAV6IVQ8"/>
<feature type="region of interest" description="Disordered" evidence="1">
    <location>
        <begin position="90"/>
        <end position="142"/>
    </location>
</feature>
<gene>
    <name evidence="2" type="ORF">RHGRI_026311</name>
</gene>
<feature type="compositionally biased region" description="Basic and acidic residues" evidence="1">
    <location>
        <begin position="90"/>
        <end position="104"/>
    </location>
</feature>
<dbReference type="Proteomes" id="UP000823749">
    <property type="component" value="Chromosome 9"/>
</dbReference>
<evidence type="ECO:0000313" key="2">
    <source>
        <dbReference type="EMBL" id="KAG5531643.1"/>
    </source>
</evidence>
<name>A0AAV6IVQ8_9ERIC</name>
<keyword evidence="3" id="KW-1185">Reference proteome</keyword>
<sequence>MIFPRTTKAWRKEFFTIGEEFEVWEKKEEDKGPHMQRWKLHPPLANLRTSCLPSAISHEQSVLKFGHLHLPVVQLRSDRLRDGQEVVVKRLSESSKQEKSKTTEHNASSSSFPAVDTPTVNSPTENPAATAKQTSKSHDNNK</sequence>
<reference evidence="2" key="1">
    <citation type="submission" date="2020-08" db="EMBL/GenBank/DDBJ databases">
        <title>Plant Genome Project.</title>
        <authorList>
            <person name="Zhang R.-G."/>
        </authorList>
    </citation>
    <scope>NUCLEOTIDE SEQUENCE</scope>
    <source>
        <strain evidence="2">WSP0</strain>
        <tissue evidence="2">Leaf</tissue>
    </source>
</reference>
<proteinExistence type="predicted"/>
<organism evidence="2 3">
    <name type="scientific">Rhododendron griersonianum</name>
    <dbReference type="NCBI Taxonomy" id="479676"/>
    <lineage>
        <taxon>Eukaryota</taxon>
        <taxon>Viridiplantae</taxon>
        <taxon>Streptophyta</taxon>
        <taxon>Embryophyta</taxon>
        <taxon>Tracheophyta</taxon>
        <taxon>Spermatophyta</taxon>
        <taxon>Magnoliopsida</taxon>
        <taxon>eudicotyledons</taxon>
        <taxon>Gunneridae</taxon>
        <taxon>Pentapetalae</taxon>
        <taxon>asterids</taxon>
        <taxon>Ericales</taxon>
        <taxon>Ericaceae</taxon>
        <taxon>Ericoideae</taxon>
        <taxon>Rhodoreae</taxon>
        <taxon>Rhododendron</taxon>
    </lineage>
</organism>
<comment type="caution">
    <text evidence="2">The sequence shown here is derived from an EMBL/GenBank/DDBJ whole genome shotgun (WGS) entry which is preliminary data.</text>
</comment>
<evidence type="ECO:0000313" key="3">
    <source>
        <dbReference type="Proteomes" id="UP000823749"/>
    </source>
</evidence>
<protein>
    <submittedName>
        <fullName evidence="2">Uncharacterized protein</fullName>
    </submittedName>
</protein>